<dbReference type="InterPro" id="IPR011990">
    <property type="entry name" value="TPR-like_helical_dom_sf"/>
</dbReference>
<evidence type="ECO:0000313" key="1">
    <source>
        <dbReference type="EMBL" id="QHS78161.1"/>
    </source>
</evidence>
<dbReference type="PANTHER" id="PTHR11102">
    <property type="entry name" value="SEL-1-LIKE PROTEIN"/>
    <property type="match status" value="1"/>
</dbReference>
<dbReference type="Gene3D" id="3.30.710.10">
    <property type="entry name" value="Potassium Channel Kv1.1, Chain A"/>
    <property type="match status" value="1"/>
</dbReference>
<organism evidence="1">
    <name type="scientific">viral metagenome</name>
    <dbReference type="NCBI Taxonomy" id="1070528"/>
    <lineage>
        <taxon>unclassified sequences</taxon>
        <taxon>metagenomes</taxon>
        <taxon>organismal metagenomes</taxon>
    </lineage>
</organism>
<dbReference type="AlphaFoldDB" id="A0A6C0AFP5"/>
<dbReference type="InterPro" id="IPR006597">
    <property type="entry name" value="Sel1-like"/>
</dbReference>
<reference evidence="1" key="1">
    <citation type="journal article" date="2020" name="Nature">
        <title>Giant virus diversity and host interactions through global metagenomics.</title>
        <authorList>
            <person name="Schulz F."/>
            <person name="Roux S."/>
            <person name="Paez-Espino D."/>
            <person name="Jungbluth S."/>
            <person name="Walsh D.A."/>
            <person name="Denef V.J."/>
            <person name="McMahon K.D."/>
            <person name="Konstantinidis K.T."/>
            <person name="Eloe-Fadrosh E.A."/>
            <person name="Kyrpides N.C."/>
            <person name="Woyke T."/>
        </authorList>
    </citation>
    <scope>NUCLEOTIDE SEQUENCE</scope>
    <source>
        <strain evidence="1">GVMAG-S-1021933-23</strain>
    </source>
</reference>
<name>A0A6C0AFP5_9ZZZZ</name>
<dbReference type="SUPFAM" id="SSF81901">
    <property type="entry name" value="HCP-like"/>
    <property type="match status" value="2"/>
</dbReference>
<accession>A0A6C0AFP5</accession>
<sequence>MLSIKEIEIKYNIIFYELLLKNYSKEISNIFNDNIKEYENNKDPNILFIMGCYHLYISKNYPEMKKYYLMAIEHNNSTAMNNLAQYHEHISKNYPEMEKYYLMAIEHNNSTAMNNLAQYHEHISKNYPEMEKYYLMAIEHNNSTAMNNLAQYHEHISKNYPEMEKYYLMAIKHNNSTAMYNLAQYHDDISKNYPEMEKYYLMAIQLNHSNAMNNLGYYYGKITKNYPEMEKYYLMAIEHNNSNAMNNLGYYHEKITKNYPEMEKYYLMAIKHNNSYAMYCLINYYFKNNKKLLFVLNLDIDLKFNIEKDLKEKDLKKKILNSFNIIDKRFEKLCDKVINKEEFKINKPDFSLIFHFENSVEIYKIHSIFLNYRYFEILLGDGDFEGKDEVNIYLSNKKTINLFIKYLYTNNFEHENISEEVIDELLFLGKQYCMDNLIILCTLIKIL</sequence>
<dbReference type="InterPro" id="IPR011333">
    <property type="entry name" value="SKP1/BTB/POZ_sf"/>
</dbReference>
<proteinExistence type="predicted"/>
<dbReference type="EMBL" id="MN740595">
    <property type="protein sequence ID" value="QHS78161.1"/>
    <property type="molecule type" value="Genomic_DNA"/>
</dbReference>
<dbReference type="SMART" id="SM00671">
    <property type="entry name" value="SEL1"/>
    <property type="match status" value="7"/>
</dbReference>
<dbReference type="PANTHER" id="PTHR11102:SF160">
    <property type="entry name" value="ERAD-ASSOCIATED E3 UBIQUITIN-PROTEIN LIGASE COMPONENT HRD3"/>
    <property type="match status" value="1"/>
</dbReference>
<protein>
    <recommendedName>
        <fullName evidence="2">BTB domain-containing protein</fullName>
    </recommendedName>
</protein>
<dbReference type="Gene3D" id="1.25.40.10">
    <property type="entry name" value="Tetratricopeptide repeat domain"/>
    <property type="match status" value="1"/>
</dbReference>
<dbReference type="InterPro" id="IPR050767">
    <property type="entry name" value="Sel1_AlgK"/>
</dbReference>
<evidence type="ECO:0008006" key="2">
    <source>
        <dbReference type="Google" id="ProtNLM"/>
    </source>
</evidence>